<proteinExistence type="predicted"/>
<dbReference type="Proteomes" id="UP000321580">
    <property type="component" value="Unassembled WGS sequence"/>
</dbReference>
<dbReference type="AlphaFoldDB" id="A0A5C6S6U7"/>
<keyword evidence="1" id="KW-0547">Nucleotide-binding</keyword>
<keyword evidence="1" id="KW-0067">ATP-binding</keyword>
<dbReference type="PANTHER" id="PTHR21621:SF4">
    <property type="entry name" value="GLUTATHIONE SYNTHETASE"/>
    <property type="match status" value="1"/>
</dbReference>
<dbReference type="OrthoDB" id="9785415at2"/>
<dbReference type="PANTHER" id="PTHR21621">
    <property type="entry name" value="RIBOSOMAL PROTEIN S6 MODIFICATION PROTEIN"/>
    <property type="match status" value="1"/>
</dbReference>
<dbReference type="EMBL" id="VOOR01000001">
    <property type="protein sequence ID" value="TXB70220.1"/>
    <property type="molecule type" value="Genomic_DNA"/>
</dbReference>
<feature type="domain" description="ATP-grasp" evidence="2">
    <location>
        <begin position="131"/>
        <end position="327"/>
    </location>
</feature>
<protein>
    <submittedName>
        <fullName evidence="3">Glutathione synthetase</fullName>
    </submittedName>
</protein>
<dbReference type="GO" id="GO:0005737">
    <property type="term" value="C:cytoplasm"/>
    <property type="evidence" value="ECO:0007669"/>
    <property type="project" value="TreeGrafter"/>
</dbReference>
<dbReference type="GO" id="GO:0004363">
    <property type="term" value="F:glutathione synthase activity"/>
    <property type="evidence" value="ECO:0007669"/>
    <property type="project" value="InterPro"/>
</dbReference>
<accession>A0A5C6S6U7</accession>
<reference evidence="3 4" key="1">
    <citation type="submission" date="2019-08" db="EMBL/GenBank/DDBJ databases">
        <title>Genome of Phaeodactylibacter luteus.</title>
        <authorList>
            <person name="Bowman J.P."/>
        </authorList>
    </citation>
    <scope>NUCLEOTIDE SEQUENCE [LARGE SCALE GENOMIC DNA]</scope>
    <source>
        <strain evidence="3 4">KCTC 42180</strain>
    </source>
</reference>
<evidence type="ECO:0000256" key="1">
    <source>
        <dbReference type="PROSITE-ProRule" id="PRU00409"/>
    </source>
</evidence>
<name>A0A5C6S6U7_9BACT</name>
<dbReference type="InterPro" id="IPR004218">
    <property type="entry name" value="GSHS_ATP-bd"/>
</dbReference>
<evidence type="ECO:0000313" key="4">
    <source>
        <dbReference type="Proteomes" id="UP000321580"/>
    </source>
</evidence>
<keyword evidence="4" id="KW-1185">Reference proteome</keyword>
<dbReference type="Pfam" id="PF02955">
    <property type="entry name" value="GSH-S_ATP"/>
    <property type="match status" value="1"/>
</dbReference>
<evidence type="ECO:0000313" key="3">
    <source>
        <dbReference type="EMBL" id="TXB70220.1"/>
    </source>
</evidence>
<dbReference type="SUPFAM" id="SSF56059">
    <property type="entry name" value="Glutathione synthetase ATP-binding domain-like"/>
    <property type="match status" value="1"/>
</dbReference>
<evidence type="ECO:0000259" key="2">
    <source>
        <dbReference type="PROSITE" id="PS50975"/>
    </source>
</evidence>
<gene>
    <name evidence="3" type="ORF">FRY97_00505</name>
</gene>
<dbReference type="GO" id="GO:0046872">
    <property type="term" value="F:metal ion binding"/>
    <property type="evidence" value="ECO:0007669"/>
    <property type="project" value="InterPro"/>
</dbReference>
<comment type="caution">
    <text evidence="3">The sequence shown here is derived from an EMBL/GenBank/DDBJ whole genome shotgun (WGS) entry which is preliminary data.</text>
</comment>
<organism evidence="3 4">
    <name type="scientific">Phaeodactylibacter luteus</name>
    <dbReference type="NCBI Taxonomy" id="1564516"/>
    <lineage>
        <taxon>Bacteria</taxon>
        <taxon>Pseudomonadati</taxon>
        <taxon>Bacteroidota</taxon>
        <taxon>Saprospiria</taxon>
        <taxon>Saprospirales</taxon>
        <taxon>Haliscomenobacteraceae</taxon>
        <taxon>Phaeodactylibacter</taxon>
    </lineage>
</organism>
<dbReference type="PROSITE" id="PS50975">
    <property type="entry name" value="ATP_GRASP"/>
    <property type="match status" value="1"/>
</dbReference>
<dbReference type="GO" id="GO:0005524">
    <property type="term" value="F:ATP binding"/>
    <property type="evidence" value="ECO:0007669"/>
    <property type="project" value="UniProtKB-UniRule"/>
</dbReference>
<dbReference type="Gene3D" id="3.30.470.20">
    <property type="entry name" value="ATP-grasp fold, B domain"/>
    <property type="match status" value="1"/>
</dbReference>
<dbReference type="InterPro" id="IPR011761">
    <property type="entry name" value="ATP-grasp"/>
</dbReference>
<sequence length="362" mass="40644">MKNDLSVLVLTDHRNHSEHNSVYALCSELRKLPGISSIHVASRGNPANDGFFYHFSTTSVRAWSLEGEMAFQHGPYRFMQETVPADIREYDWVWLRLPYPIPDGFFAFLRNTIDEQRIFNRPSGIEATSSKAFLTQWPQLSPDTRLCQNMSDVMDMQSAFPIVLKPLHSYGGQGILRIKDGRVMDNRRYRPLEAYRHVLETGFGQGGYLGMRYLRNVRKGDKRVIVINGQILGAVLRIPPKGSWLCNAAQGGQAVLSQADEREQWMVKELSRALLPLGIVMFGMDTLVDDEGLRVLSEVNTLSIGGVKPLEDLSGQPLVRTAAQGLLQYMNRNTPAPTANTPVFKGPAAYAQPELLFRATFS</sequence>
<dbReference type="RefSeq" id="WP_147165452.1">
    <property type="nucleotide sequence ID" value="NZ_VOOR01000001.1"/>
</dbReference>